<organism evidence="2 3">
    <name type="scientific">Sulfobacillus acidophilus</name>
    <dbReference type="NCBI Taxonomy" id="53633"/>
    <lineage>
        <taxon>Bacteria</taxon>
        <taxon>Bacillati</taxon>
        <taxon>Bacillota</taxon>
        <taxon>Clostridia</taxon>
        <taxon>Eubacteriales</taxon>
        <taxon>Clostridiales Family XVII. Incertae Sedis</taxon>
        <taxon>Sulfobacillus</taxon>
    </lineage>
</organism>
<dbReference type="EMBL" id="PXYV01000027">
    <property type="protein sequence ID" value="PSR21795.1"/>
    <property type="molecule type" value="Genomic_DNA"/>
</dbReference>
<name>A0A2T2WHU3_9FIRM</name>
<accession>A0A2T2WHU3</accession>
<reference evidence="2 3" key="1">
    <citation type="journal article" date="2014" name="BMC Genomics">
        <title>Comparison of environmental and isolate Sulfobacillus genomes reveals diverse carbon, sulfur, nitrogen, and hydrogen metabolisms.</title>
        <authorList>
            <person name="Justice N.B."/>
            <person name="Norman A."/>
            <person name="Brown C.T."/>
            <person name="Singh A."/>
            <person name="Thomas B.C."/>
            <person name="Banfield J.F."/>
        </authorList>
    </citation>
    <scope>NUCLEOTIDE SEQUENCE [LARGE SCALE GENOMIC DNA]</scope>
    <source>
        <strain evidence="2">AMDSBA3</strain>
    </source>
</reference>
<dbReference type="Pfam" id="PF00326">
    <property type="entry name" value="Peptidase_S9"/>
    <property type="match status" value="1"/>
</dbReference>
<dbReference type="Proteomes" id="UP000241848">
    <property type="component" value="Unassembled WGS sequence"/>
</dbReference>
<evidence type="ECO:0000313" key="3">
    <source>
        <dbReference type="Proteomes" id="UP000241848"/>
    </source>
</evidence>
<dbReference type="AlphaFoldDB" id="A0A2T2WHU3"/>
<feature type="domain" description="Peptidase S9 prolyl oligopeptidase catalytic" evidence="1">
    <location>
        <begin position="100"/>
        <end position="237"/>
    </location>
</feature>
<dbReference type="GO" id="GO:0008236">
    <property type="term" value="F:serine-type peptidase activity"/>
    <property type="evidence" value="ECO:0007669"/>
    <property type="project" value="InterPro"/>
</dbReference>
<evidence type="ECO:0000259" key="1">
    <source>
        <dbReference type="Pfam" id="PF00326"/>
    </source>
</evidence>
<dbReference type="Gene3D" id="3.40.50.1820">
    <property type="entry name" value="alpha/beta hydrolase"/>
    <property type="match status" value="1"/>
</dbReference>
<dbReference type="GO" id="GO:0006508">
    <property type="term" value="P:proteolysis"/>
    <property type="evidence" value="ECO:0007669"/>
    <property type="project" value="InterPro"/>
</dbReference>
<comment type="caution">
    <text evidence="2">The sequence shown here is derived from an EMBL/GenBank/DDBJ whole genome shotgun (WGS) entry which is preliminary data.</text>
</comment>
<proteinExistence type="predicted"/>
<dbReference type="SUPFAM" id="SSF53474">
    <property type="entry name" value="alpha/beta-Hydrolases"/>
    <property type="match status" value="1"/>
</dbReference>
<dbReference type="InterPro" id="IPR001375">
    <property type="entry name" value="Peptidase_S9_cat"/>
</dbReference>
<protein>
    <recommendedName>
        <fullName evidence="1">Peptidase S9 prolyl oligopeptidase catalytic domain-containing protein</fullName>
    </recommendedName>
</protein>
<gene>
    <name evidence="2" type="ORF">C7B45_09435</name>
</gene>
<dbReference type="InterPro" id="IPR029058">
    <property type="entry name" value="AB_hydrolase_fold"/>
</dbReference>
<sequence length="246" mass="27926">MLDLPHHHVELDGPELDVTKPVVIVIPGMSTTPATLKAGYPAPPDHALTKLYWHLPIVREGSLAVQERRHTDVFRHLFAPVVDEARQELKTLVNALAGRPLGLFGFSIGGLIALWGALDNPEVTALVAVGGVPNLNYLQHYYPDYPWSDASIQAQLRTYDVLPHISRLPRRTAVLICHGARDEVAQWQWMQPFADHLQRHHRLAQVQQFLHLKHQLWADGPDEDRDLTELRTLADWWFVRYCPGPV</sequence>
<evidence type="ECO:0000313" key="2">
    <source>
        <dbReference type="EMBL" id="PSR21795.1"/>
    </source>
</evidence>